<dbReference type="InterPro" id="IPR029066">
    <property type="entry name" value="PLP-binding_barrel"/>
</dbReference>
<dbReference type="PANTHER" id="PTHR43727:SF2">
    <property type="entry name" value="GROUP IV DECARBOXYLASE"/>
    <property type="match status" value="1"/>
</dbReference>
<dbReference type="InterPro" id="IPR000183">
    <property type="entry name" value="Orn/DAP/Arg_de-COase"/>
</dbReference>
<organism evidence="4 7">
    <name type="scientific">Methanohalophilus halophilus</name>
    <dbReference type="NCBI Taxonomy" id="2177"/>
    <lineage>
        <taxon>Archaea</taxon>
        <taxon>Methanobacteriati</taxon>
        <taxon>Methanobacteriota</taxon>
        <taxon>Stenosarchaea group</taxon>
        <taxon>Methanomicrobia</taxon>
        <taxon>Methanosarcinales</taxon>
        <taxon>Methanosarcinaceae</taxon>
        <taxon>Methanohalophilus</taxon>
    </lineage>
</organism>
<evidence type="ECO:0000313" key="4">
    <source>
        <dbReference type="EMBL" id="APH38768.1"/>
    </source>
</evidence>
<evidence type="ECO:0000313" key="5">
    <source>
        <dbReference type="EMBL" id="RNI07961.1"/>
    </source>
</evidence>
<dbReference type="InterPro" id="IPR009006">
    <property type="entry name" value="Ala_racemase/Decarboxylase_C"/>
</dbReference>
<reference evidence="4 7" key="1">
    <citation type="submission" date="2016-10" db="EMBL/GenBank/DDBJ databases">
        <title>Methanohalophilus halophilus.</title>
        <authorList>
            <person name="L'haridon S."/>
        </authorList>
    </citation>
    <scope>NUCLEOTIDE SEQUENCE [LARGE SCALE GENOMIC DNA]</scope>
    <source>
        <strain evidence="4 7">Z-7982</strain>
    </source>
</reference>
<dbReference type="EMBL" id="CP017921">
    <property type="protein sequence ID" value="APH38768.1"/>
    <property type="molecule type" value="Genomic_DNA"/>
</dbReference>
<dbReference type="GeneID" id="30582939"/>
<evidence type="ECO:0000256" key="2">
    <source>
        <dbReference type="ARBA" id="ARBA00022898"/>
    </source>
</evidence>
<dbReference type="Proteomes" id="UP000186879">
    <property type="component" value="Chromosome"/>
</dbReference>
<dbReference type="EMBL" id="RJJG01000006">
    <property type="protein sequence ID" value="RNI07961.1"/>
    <property type="molecule type" value="Genomic_DNA"/>
</dbReference>
<evidence type="ECO:0000313" key="7">
    <source>
        <dbReference type="Proteomes" id="UP000186879"/>
    </source>
</evidence>
<dbReference type="STRING" id="2177.BHR79_04205"/>
<reference evidence="5 9" key="3">
    <citation type="submission" date="2018-10" db="EMBL/GenBank/DDBJ databases">
        <title>Cultivation of a novel Methanohalophilus strain from Kebrit Deep of the Red Sea and a genomic comparison of members of the genus Methanohalophilus.</title>
        <authorList>
            <person name="Guan Y."/>
            <person name="Ngugi D.K."/>
            <person name="Stingl U."/>
        </authorList>
    </citation>
    <scope>NUCLEOTIDE SEQUENCE [LARGE SCALE GENOMIC DNA]</scope>
    <source>
        <strain evidence="5 9">DSM 3094</strain>
    </source>
</reference>
<dbReference type="EMBL" id="FNMU01000004">
    <property type="protein sequence ID" value="SDW73583.1"/>
    <property type="molecule type" value="Genomic_DNA"/>
</dbReference>
<dbReference type="InterPro" id="IPR022644">
    <property type="entry name" value="De-COase2_N"/>
</dbReference>
<evidence type="ECO:0000313" key="8">
    <source>
        <dbReference type="Proteomes" id="UP000198669"/>
    </source>
</evidence>
<reference evidence="6 8" key="2">
    <citation type="submission" date="2016-10" db="EMBL/GenBank/DDBJ databases">
        <authorList>
            <person name="de Groot N.N."/>
        </authorList>
    </citation>
    <scope>NUCLEOTIDE SEQUENCE [LARGE SCALE GENOMIC DNA]</scope>
    <source>
        <strain evidence="6 8">Z-7982</strain>
    </source>
</reference>
<dbReference type="Gene3D" id="2.40.37.10">
    <property type="entry name" value="Lyase, Ornithine Decarboxylase, Chain A, domain 1"/>
    <property type="match status" value="1"/>
</dbReference>
<dbReference type="KEGG" id="mhaz:BHR79_04205"/>
<evidence type="ECO:0000259" key="3">
    <source>
        <dbReference type="Pfam" id="PF02784"/>
    </source>
</evidence>
<dbReference type="SUPFAM" id="SSF51419">
    <property type="entry name" value="PLP-binding barrel"/>
    <property type="match status" value="1"/>
</dbReference>
<keyword evidence="7" id="KW-1185">Reference proteome</keyword>
<keyword evidence="2" id="KW-0663">Pyridoxal phosphate</keyword>
<feature type="domain" description="Orn/DAP/Arg decarboxylase 2 N-terminal" evidence="3">
    <location>
        <begin position="29"/>
        <end position="241"/>
    </location>
</feature>
<comment type="cofactor">
    <cofactor evidence="1">
        <name>pyridoxal 5'-phosphate</name>
        <dbReference type="ChEBI" id="CHEBI:597326"/>
    </cofactor>
</comment>
<sequence length="347" mass="39476">MTVPDPKFILSKNVIMQQYDLVEDIADIVTYSSKTNPKVTSVLEEMTDCLFSVHMENELKHINDLSRAVFLAQGWSSAQAKDLYDRGIRNFILDNEHDLDVLLANLKDTNRKVNLMLRLKLRENSIRTERYFVFGMPSATINRRIGELADSPNIGKLGIHFHRKTQNVSEWKLQRDIEDVISPETLDAIDILNIGGGLPSVYANSNADVIGGIFKRITDFRKWLHDRDISLMIEPGRYIAAPAGKLVTRVMAVYEDNVIVNASVYNSDMDAILVPVKLRVENEVSSHEGEAYVIKGCTPCSMDLFRYRVYLEKRPQIGDPITFINAGAYNFRSDFCDLEEITTEFTD</sequence>
<dbReference type="GO" id="GO:0008836">
    <property type="term" value="F:diaminopimelate decarboxylase activity"/>
    <property type="evidence" value="ECO:0007669"/>
    <property type="project" value="TreeGrafter"/>
</dbReference>
<dbReference type="SUPFAM" id="SSF50621">
    <property type="entry name" value="Alanine racemase C-terminal domain-like"/>
    <property type="match status" value="1"/>
</dbReference>
<evidence type="ECO:0000313" key="9">
    <source>
        <dbReference type="Proteomes" id="UP000267921"/>
    </source>
</evidence>
<dbReference type="OrthoDB" id="18565at2157"/>
<accession>A0A1L3Q1L7</accession>
<dbReference type="Proteomes" id="UP000198669">
    <property type="component" value="Unassembled WGS sequence"/>
</dbReference>
<dbReference type="GO" id="GO:0009089">
    <property type="term" value="P:lysine biosynthetic process via diaminopimelate"/>
    <property type="evidence" value="ECO:0007669"/>
    <property type="project" value="TreeGrafter"/>
</dbReference>
<gene>
    <name evidence="4" type="ORF">BHR79_04205</name>
    <name evidence="5" type="ORF">EFE40_08380</name>
    <name evidence="6" type="ORF">SAMN04515625_1533</name>
</gene>
<evidence type="ECO:0000313" key="6">
    <source>
        <dbReference type="EMBL" id="SDW73583.1"/>
    </source>
</evidence>
<dbReference type="AlphaFoldDB" id="A0A1L3Q1L7"/>
<proteinExistence type="predicted"/>
<name>A0A1L3Q1L7_9EURY</name>
<evidence type="ECO:0000256" key="1">
    <source>
        <dbReference type="ARBA" id="ARBA00001933"/>
    </source>
</evidence>
<dbReference type="PANTHER" id="PTHR43727">
    <property type="entry name" value="DIAMINOPIMELATE DECARBOXYLASE"/>
    <property type="match status" value="1"/>
</dbReference>
<dbReference type="Pfam" id="PF02784">
    <property type="entry name" value="Orn_Arg_deC_N"/>
    <property type="match status" value="1"/>
</dbReference>
<dbReference type="RefSeq" id="WP_072561218.1">
    <property type="nucleotide sequence ID" value="NZ_CP017921.1"/>
</dbReference>
<dbReference type="Gene3D" id="3.20.20.10">
    <property type="entry name" value="Alanine racemase"/>
    <property type="match status" value="1"/>
</dbReference>
<dbReference type="Proteomes" id="UP000267921">
    <property type="component" value="Unassembled WGS sequence"/>
</dbReference>
<dbReference type="PRINTS" id="PR01179">
    <property type="entry name" value="ODADCRBXLASE"/>
</dbReference>
<protein>
    <submittedName>
        <fullName evidence="4 6">Decarboxylase</fullName>
    </submittedName>
</protein>